<organism evidence="6 7">
    <name type="scientific">Sphaerosporella brunnea</name>
    <dbReference type="NCBI Taxonomy" id="1250544"/>
    <lineage>
        <taxon>Eukaryota</taxon>
        <taxon>Fungi</taxon>
        <taxon>Dikarya</taxon>
        <taxon>Ascomycota</taxon>
        <taxon>Pezizomycotina</taxon>
        <taxon>Pezizomycetes</taxon>
        <taxon>Pezizales</taxon>
        <taxon>Pyronemataceae</taxon>
        <taxon>Sphaerosporella</taxon>
    </lineage>
</organism>
<dbReference type="PROSITE" id="PS51718">
    <property type="entry name" value="G_DYNAMIN_2"/>
    <property type="match status" value="1"/>
</dbReference>
<dbReference type="GO" id="GO:0003924">
    <property type="term" value="F:GTPase activity"/>
    <property type="evidence" value="ECO:0007669"/>
    <property type="project" value="InterPro"/>
</dbReference>
<dbReference type="InterPro" id="IPR020850">
    <property type="entry name" value="GED_dom"/>
</dbReference>
<dbReference type="PANTHER" id="PTHR11566:SF21">
    <property type="entry name" value="DYNAMIN RELATED PROTEIN 1, ISOFORM A"/>
    <property type="match status" value="1"/>
</dbReference>
<dbReference type="PRINTS" id="PR00195">
    <property type="entry name" value="DYNAMIN"/>
</dbReference>
<evidence type="ECO:0000256" key="2">
    <source>
        <dbReference type="ARBA" id="ARBA00023134"/>
    </source>
</evidence>
<dbReference type="GO" id="GO:0008017">
    <property type="term" value="F:microtubule binding"/>
    <property type="evidence" value="ECO:0007669"/>
    <property type="project" value="TreeGrafter"/>
</dbReference>
<keyword evidence="2" id="KW-0342">GTP-binding</keyword>
<dbReference type="InterPro" id="IPR001401">
    <property type="entry name" value="Dynamin_GTPase"/>
</dbReference>
<evidence type="ECO:0000256" key="1">
    <source>
        <dbReference type="ARBA" id="ARBA00022741"/>
    </source>
</evidence>
<dbReference type="Pfam" id="PF01031">
    <property type="entry name" value="Dynamin_M"/>
    <property type="match status" value="1"/>
</dbReference>
<name>A0A5J5ED98_9PEZI</name>
<dbReference type="GO" id="GO:0048312">
    <property type="term" value="P:intracellular distribution of mitochondria"/>
    <property type="evidence" value="ECO:0007669"/>
    <property type="project" value="TreeGrafter"/>
</dbReference>
<dbReference type="SUPFAM" id="SSF52540">
    <property type="entry name" value="P-loop containing nucleoside triphosphate hydrolases"/>
    <property type="match status" value="1"/>
</dbReference>
<dbReference type="InterPro" id="IPR030381">
    <property type="entry name" value="G_DYNAMIN_dom"/>
</dbReference>
<keyword evidence="6" id="KW-0378">Hydrolase</keyword>
<dbReference type="InterPro" id="IPR000375">
    <property type="entry name" value="Dynamin_stalk"/>
</dbReference>
<dbReference type="GO" id="GO:0005874">
    <property type="term" value="C:microtubule"/>
    <property type="evidence" value="ECO:0007669"/>
    <property type="project" value="TreeGrafter"/>
</dbReference>
<dbReference type="EMBL" id="VXIS01000460">
    <property type="protein sequence ID" value="KAA8893334.1"/>
    <property type="molecule type" value="Genomic_DNA"/>
</dbReference>
<feature type="domain" description="Dynamin-type G" evidence="5">
    <location>
        <begin position="57"/>
        <end position="355"/>
    </location>
</feature>
<protein>
    <submittedName>
        <fullName evidence="6">P-loop containing nucleoside triphosphate hydrolase protein</fullName>
    </submittedName>
</protein>
<dbReference type="OrthoDB" id="415706at2759"/>
<feature type="domain" description="GED" evidence="4">
    <location>
        <begin position="615"/>
        <end position="705"/>
    </location>
</feature>
<dbReference type="SMART" id="SM00053">
    <property type="entry name" value="DYNc"/>
    <property type="match status" value="1"/>
</dbReference>
<evidence type="ECO:0000313" key="7">
    <source>
        <dbReference type="Proteomes" id="UP000326924"/>
    </source>
</evidence>
<keyword evidence="1" id="KW-0547">Nucleotide-binding</keyword>
<dbReference type="InterPro" id="IPR045063">
    <property type="entry name" value="Dynamin_N"/>
</dbReference>
<evidence type="ECO:0000256" key="3">
    <source>
        <dbReference type="SAM" id="MobiDB-lite"/>
    </source>
</evidence>
<dbReference type="PROSITE" id="PS51388">
    <property type="entry name" value="GED"/>
    <property type="match status" value="1"/>
</dbReference>
<accession>A0A5J5ED98</accession>
<dbReference type="GO" id="GO:0005525">
    <property type="term" value="F:GTP binding"/>
    <property type="evidence" value="ECO:0007669"/>
    <property type="project" value="InterPro"/>
</dbReference>
<dbReference type="GO" id="GO:0005739">
    <property type="term" value="C:mitochondrion"/>
    <property type="evidence" value="ECO:0007669"/>
    <property type="project" value="TreeGrafter"/>
</dbReference>
<dbReference type="Proteomes" id="UP000326924">
    <property type="component" value="Unassembled WGS sequence"/>
</dbReference>
<dbReference type="InParanoid" id="A0A5J5ED98"/>
<dbReference type="GO" id="GO:0000266">
    <property type="term" value="P:mitochondrial fission"/>
    <property type="evidence" value="ECO:0007669"/>
    <property type="project" value="TreeGrafter"/>
</dbReference>
<dbReference type="GO" id="GO:0016020">
    <property type="term" value="C:membrane"/>
    <property type="evidence" value="ECO:0007669"/>
    <property type="project" value="TreeGrafter"/>
</dbReference>
<dbReference type="Gene3D" id="3.40.50.300">
    <property type="entry name" value="P-loop containing nucleotide triphosphate hydrolases"/>
    <property type="match status" value="1"/>
</dbReference>
<dbReference type="AlphaFoldDB" id="A0A5J5ED98"/>
<dbReference type="PANTHER" id="PTHR11566">
    <property type="entry name" value="DYNAMIN"/>
    <property type="match status" value="1"/>
</dbReference>
<dbReference type="GO" id="GO:0016559">
    <property type="term" value="P:peroxisome fission"/>
    <property type="evidence" value="ECO:0007669"/>
    <property type="project" value="TreeGrafter"/>
</dbReference>
<comment type="caution">
    <text evidence="6">The sequence shown here is derived from an EMBL/GenBank/DDBJ whole genome shotgun (WGS) entry which is preliminary data.</text>
</comment>
<dbReference type="InterPro" id="IPR027417">
    <property type="entry name" value="P-loop_NTPase"/>
</dbReference>
<evidence type="ECO:0000313" key="6">
    <source>
        <dbReference type="EMBL" id="KAA8893334.1"/>
    </source>
</evidence>
<dbReference type="Pfam" id="PF00350">
    <property type="entry name" value="Dynamin_N"/>
    <property type="match status" value="1"/>
</dbReference>
<proteinExistence type="predicted"/>
<reference evidence="6 7" key="1">
    <citation type="submission" date="2019-09" db="EMBL/GenBank/DDBJ databases">
        <title>Draft genome of the ectomycorrhizal ascomycete Sphaerosporella brunnea.</title>
        <authorList>
            <consortium name="DOE Joint Genome Institute"/>
            <person name="Benucci G.M."/>
            <person name="Marozzi G."/>
            <person name="Antonielli L."/>
            <person name="Sanchez S."/>
            <person name="Marco P."/>
            <person name="Wang X."/>
            <person name="Falini L.B."/>
            <person name="Barry K."/>
            <person name="Haridas S."/>
            <person name="Lipzen A."/>
            <person name="Labutti K."/>
            <person name="Grigoriev I.V."/>
            <person name="Murat C."/>
            <person name="Martin F."/>
            <person name="Albertini E."/>
            <person name="Donnini D."/>
            <person name="Bonito G."/>
        </authorList>
    </citation>
    <scope>NUCLEOTIDE SEQUENCE [LARGE SCALE GENOMIC DNA]</scope>
    <source>
        <strain evidence="6 7">Sb_GMNB300</strain>
    </source>
</reference>
<evidence type="ECO:0000259" key="5">
    <source>
        <dbReference type="PROSITE" id="PS51718"/>
    </source>
</evidence>
<dbReference type="CDD" id="cd08771">
    <property type="entry name" value="DLP_1"/>
    <property type="match status" value="1"/>
</dbReference>
<dbReference type="GO" id="GO:0006897">
    <property type="term" value="P:endocytosis"/>
    <property type="evidence" value="ECO:0007669"/>
    <property type="project" value="TreeGrafter"/>
</dbReference>
<keyword evidence="7" id="KW-1185">Reference proteome</keyword>
<dbReference type="InterPro" id="IPR022812">
    <property type="entry name" value="Dynamin"/>
</dbReference>
<dbReference type="Gene3D" id="1.20.120.1240">
    <property type="entry name" value="Dynamin, middle domain"/>
    <property type="match status" value="1"/>
</dbReference>
<sequence length="705" mass="78618">MGIPKKGNGAAGGGGGEAATPAKPETVGNTAGFESRELVRLFEIIDKLRECGVSEDISLPQQLVVVGDQSSGKSSVLEALTGIPFPVASTLCTRFATQINFRRTAHESVVVTIIPAKDSEPSRQGFLKAFTRKVKALTPEIFAEVLAEASKTMGLPAPGEEVPVDATSGAGARFGDDVLKIELSGPARPHFSVVDVPGLFQSATKYQSEDDLVVVENMVKRYLAESRTIILAVASALHETANQKVFRLAKDADPRGSRTVGLLTKPDAVQAGDESRVIDVARNRVTTLTHGWFVVRNRSTDEVRKGVTSEQRGKNERAFFQTEPWRQLDRNRCGIPALERFLRDLLYEHVRKEYPLLVKELEKKVCELKAAIADLGAARETAEQQRSVLIELANNFQVLARDALMGLYRLQLENDDLRLRTKIRNLNDAFAERVKLKGHLHDFATKDQEEVHDWILTVHRRSRGVELDGMVNPDVFKTLFRMQTAGWGDIAREHIANVGAEVNEFIRRLMLDQCPDSELRGKLAGFLGPRFSKTFDNANEELQKILVTEHGEVMLTYDDGFVSTLDGIRKKRMTEELEANRKADKTDEEGRQWLTWEGLLSTFNLSYKSREQQAVTEIYDYLRSYYYAARTRFIDCVCLQVIERHFLGPNGSVQAFSPALVGKMTPEELQGIAGEDFSVINTRHALTEKLERLEAARAIANAGYV</sequence>
<dbReference type="FunFam" id="3.40.50.300:FF:001425">
    <property type="entry name" value="Dynamin GTPase, putative"/>
    <property type="match status" value="1"/>
</dbReference>
<feature type="region of interest" description="Disordered" evidence="3">
    <location>
        <begin position="1"/>
        <end position="30"/>
    </location>
</feature>
<gene>
    <name evidence="6" type="ORF">FN846DRAFT_788072</name>
</gene>
<evidence type="ECO:0000259" key="4">
    <source>
        <dbReference type="PROSITE" id="PS51388"/>
    </source>
</evidence>